<dbReference type="InterPro" id="IPR024671">
    <property type="entry name" value="Atg22-like"/>
</dbReference>
<keyword evidence="5 7" id="KW-1133">Transmembrane helix</keyword>
<protein>
    <recommendedName>
        <fullName evidence="10">Major facilitator superfamily (MFS) profile domain-containing protein</fullName>
    </recommendedName>
</protein>
<evidence type="ECO:0000256" key="7">
    <source>
        <dbReference type="SAM" id="Phobius"/>
    </source>
</evidence>
<evidence type="ECO:0008006" key="10">
    <source>
        <dbReference type="Google" id="ProtNLM"/>
    </source>
</evidence>
<dbReference type="Proteomes" id="UP001363151">
    <property type="component" value="Unassembled WGS sequence"/>
</dbReference>
<gene>
    <name evidence="8" type="ORF">SO694_00071182</name>
</gene>
<feature type="transmembrane region" description="Helical" evidence="7">
    <location>
        <begin position="302"/>
        <end position="319"/>
    </location>
</feature>
<evidence type="ECO:0000256" key="4">
    <source>
        <dbReference type="ARBA" id="ARBA00022692"/>
    </source>
</evidence>
<evidence type="ECO:0000256" key="1">
    <source>
        <dbReference type="ARBA" id="ARBA00004127"/>
    </source>
</evidence>
<evidence type="ECO:0000256" key="2">
    <source>
        <dbReference type="ARBA" id="ARBA00006978"/>
    </source>
</evidence>
<comment type="similarity">
    <text evidence="2">Belongs to the ATG22 family.</text>
</comment>
<evidence type="ECO:0000313" key="9">
    <source>
        <dbReference type="Proteomes" id="UP001363151"/>
    </source>
</evidence>
<feature type="transmembrane region" description="Helical" evidence="7">
    <location>
        <begin position="243"/>
        <end position="262"/>
    </location>
</feature>
<comment type="subcellular location">
    <subcellularLocation>
        <location evidence="1">Endomembrane system</location>
        <topology evidence="1">Multi-pass membrane protein</topology>
    </subcellularLocation>
</comment>
<organism evidence="8 9">
    <name type="scientific">Aureococcus anophagefferens</name>
    <name type="common">Harmful bloom alga</name>
    <dbReference type="NCBI Taxonomy" id="44056"/>
    <lineage>
        <taxon>Eukaryota</taxon>
        <taxon>Sar</taxon>
        <taxon>Stramenopiles</taxon>
        <taxon>Ochrophyta</taxon>
        <taxon>Pelagophyceae</taxon>
        <taxon>Pelagomonadales</taxon>
        <taxon>Pelagomonadaceae</taxon>
        <taxon>Aureococcus</taxon>
    </lineage>
</organism>
<accession>A0ABR1FI36</accession>
<dbReference type="Pfam" id="PF11700">
    <property type="entry name" value="ATG22"/>
    <property type="match status" value="1"/>
</dbReference>
<dbReference type="InterPro" id="IPR050495">
    <property type="entry name" value="ATG22/LtaA_families"/>
</dbReference>
<evidence type="ECO:0000256" key="5">
    <source>
        <dbReference type="ARBA" id="ARBA00022989"/>
    </source>
</evidence>
<sequence length="422" mass="43812">MPASAHLQPHTAAVFVDCVGSGLMLSTNIFMVVALLKLAHARAGCDGDDDCRGTIFGGFRPSAWITMIQMLGQLGAALAMPLMGATTDYTTWTRKAGYRTAWAMCAITALQGLLLPRLLASYIAHQVLFLSYVPGLSRGDDGLDVAEERHRVNSQFVARTFSAQIAAIVVVVVVKAGGGLGVVDASRCSQCIAGAGMAAAYLRCWHGCGGAARFPDVSNAGMMSLPVLTIVFMNDHLKMEASAAYAVFGTALVLAIPSALLAKRAMDRHGAARTFFATVAATGLVELSAPLVLCGPSCARGIYVYGCAAGVSLGFYFSSNTAVFACLVPPGSDAKFMSLYYFAGTVITWAPPAVYALAHQLTRDTAAALVVVGGFLLASLPAFANVGDGAARAPEDKLAAAELTSPVVEDLDPAECALQIAA</sequence>
<feature type="transmembrane region" description="Helical" evidence="7">
    <location>
        <begin position="365"/>
        <end position="384"/>
    </location>
</feature>
<evidence type="ECO:0000313" key="8">
    <source>
        <dbReference type="EMBL" id="KAK7231190.1"/>
    </source>
</evidence>
<dbReference type="PANTHER" id="PTHR23519:SF1">
    <property type="entry name" value="AUTOPHAGY-RELATED PROTEIN 22"/>
    <property type="match status" value="1"/>
</dbReference>
<feature type="transmembrane region" description="Helical" evidence="7">
    <location>
        <begin position="339"/>
        <end position="358"/>
    </location>
</feature>
<keyword evidence="9" id="KW-1185">Reference proteome</keyword>
<keyword evidence="3" id="KW-0813">Transport</keyword>
<feature type="transmembrane region" description="Helical" evidence="7">
    <location>
        <begin position="100"/>
        <end position="120"/>
    </location>
</feature>
<dbReference type="InterPro" id="IPR036259">
    <property type="entry name" value="MFS_trans_sf"/>
</dbReference>
<feature type="transmembrane region" description="Helical" evidence="7">
    <location>
        <begin position="12"/>
        <end position="36"/>
    </location>
</feature>
<comment type="caution">
    <text evidence="8">The sequence shown here is derived from an EMBL/GenBank/DDBJ whole genome shotgun (WGS) entry which is preliminary data.</text>
</comment>
<reference evidence="8 9" key="1">
    <citation type="submission" date="2024-03" db="EMBL/GenBank/DDBJ databases">
        <title>Aureococcus anophagefferens CCMP1851 and Kratosvirus quantuckense: Draft genome of a second virus-susceptible host strain in the model system.</title>
        <authorList>
            <person name="Chase E."/>
            <person name="Truchon A.R."/>
            <person name="Schepens W."/>
            <person name="Wilhelm S.W."/>
        </authorList>
    </citation>
    <scope>NUCLEOTIDE SEQUENCE [LARGE SCALE GENOMIC DNA]</scope>
    <source>
        <strain evidence="8 9">CCMP1851</strain>
    </source>
</reference>
<name>A0ABR1FI36_AURAN</name>
<dbReference type="PANTHER" id="PTHR23519">
    <property type="entry name" value="AUTOPHAGY-RELATED PROTEIN 22"/>
    <property type="match status" value="1"/>
</dbReference>
<proteinExistence type="inferred from homology"/>
<keyword evidence="6 7" id="KW-0472">Membrane</keyword>
<dbReference type="SUPFAM" id="SSF103473">
    <property type="entry name" value="MFS general substrate transporter"/>
    <property type="match status" value="1"/>
</dbReference>
<feature type="transmembrane region" description="Helical" evidence="7">
    <location>
        <begin position="62"/>
        <end position="80"/>
    </location>
</feature>
<feature type="transmembrane region" description="Helical" evidence="7">
    <location>
        <begin position="274"/>
        <end position="295"/>
    </location>
</feature>
<evidence type="ECO:0000256" key="3">
    <source>
        <dbReference type="ARBA" id="ARBA00022448"/>
    </source>
</evidence>
<dbReference type="EMBL" id="JBBJCI010000419">
    <property type="protein sequence ID" value="KAK7231190.1"/>
    <property type="molecule type" value="Genomic_DNA"/>
</dbReference>
<dbReference type="Gene3D" id="1.20.1250.20">
    <property type="entry name" value="MFS general substrate transporter like domains"/>
    <property type="match status" value="1"/>
</dbReference>
<keyword evidence="4 7" id="KW-0812">Transmembrane</keyword>
<evidence type="ECO:0000256" key="6">
    <source>
        <dbReference type="ARBA" id="ARBA00023136"/>
    </source>
</evidence>